<dbReference type="Gene3D" id="3.40.50.720">
    <property type="entry name" value="NAD(P)-binding Rossmann-like Domain"/>
    <property type="match status" value="1"/>
</dbReference>
<reference evidence="3 4" key="1">
    <citation type="submission" date="2023-10" db="EMBL/GenBank/DDBJ databases">
        <title>Rubellicoccus peritrichatus gen. nov., sp. nov., isolated from an algae of coral reef tank.</title>
        <authorList>
            <person name="Luo J."/>
        </authorList>
    </citation>
    <scope>NUCLEOTIDE SEQUENCE [LARGE SCALE GENOMIC DNA]</scope>
    <source>
        <strain evidence="3 4">CR14</strain>
    </source>
</reference>
<keyword evidence="4" id="KW-1185">Reference proteome</keyword>
<sequence>MAKQAPLRCGVAGVGYLGQHHARIYGALKQTELVGVYDVSAKRAREVAKEHGGEVFDSIEALGEACDAVSVVTPTDLHHDVAIPLLERNCHLLIEKPITPTLEEAESIMQKAKEKGRIVQVGHIEHFNPVMAFLEKNVTDPRFITCDRLAPFKKRGIEVGVVLDLMIHDIGVILQLVKSPIARIDSVGVNVMTKTEDIANTRIAFENGCVANINTSRVSRKAVREIRVFQPNAYLSLNFAEQKGHLIRKGKLGLSKKDIPIEKGEPLMLELASFADAIQSQSNPKVDARLGATALEIAIQVTEQIRASM</sequence>
<proteinExistence type="predicted"/>
<name>A0AAQ3QSR9_9BACT</name>
<organism evidence="3 4">
    <name type="scientific">Rubellicoccus peritrichatus</name>
    <dbReference type="NCBI Taxonomy" id="3080537"/>
    <lineage>
        <taxon>Bacteria</taxon>
        <taxon>Pseudomonadati</taxon>
        <taxon>Verrucomicrobiota</taxon>
        <taxon>Opitutia</taxon>
        <taxon>Puniceicoccales</taxon>
        <taxon>Cerasicoccaceae</taxon>
        <taxon>Rubellicoccus</taxon>
    </lineage>
</organism>
<dbReference type="Pfam" id="PF22725">
    <property type="entry name" value="GFO_IDH_MocA_C3"/>
    <property type="match status" value="1"/>
</dbReference>
<protein>
    <submittedName>
        <fullName evidence="3">Gfo/Idh/MocA family oxidoreductase</fullName>
    </submittedName>
</protein>
<dbReference type="InterPro" id="IPR055170">
    <property type="entry name" value="GFO_IDH_MocA-like_dom"/>
</dbReference>
<dbReference type="EMBL" id="CP136920">
    <property type="protein sequence ID" value="WOO40576.1"/>
    <property type="molecule type" value="Genomic_DNA"/>
</dbReference>
<dbReference type="InterPro" id="IPR000683">
    <property type="entry name" value="Gfo/Idh/MocA-like_OxRdtase_N"/>
</dbReference>
<dbReference type="Pfam" id="PF01408">
    <property type="entry name" value="GFO_IDH_MocA"/>
    <property type="match status" value="1"/>
</dbReference>
<dbReference type="PANTHER" id="PTHR43377:SF1">
    <property type="entry name" value="BILIVERDIN REDUCTASE A"/>
    <property type="match status" value="1"/>
</dbReference>
<evidence type="ECO:0000313" key="4">
    <source>
        <dbReference type="Proteomes" id="UP001304300"/>
    </source>
</evidence>
<dbReference type="Gene3D" id="3.30.360.10">
    <property type="entry name" value="Dihydrodipicolinate Reductase, domain 2"/>
    <property type="match status" value="1"/>
</dbReference>
<dbReference type="AlphaFoldDB" id="A0AAQ3QSR9"/>
<gene>
    <name evidence="3" type="ORF">RZN69_18295</name>
</gene>
<feature type="domain" description="Gfo/Idh/MocA-like oxidoreductase N-terminal" evidence="1">
    <location>
        <begin position="7"/>
        <end position="123"/>
    </location>
</feature>
<evidence type="ECO:0000259" key="2">
    <source>
        <dbReference type="Pfam" id="PF22725"/>
    </source>
</evidence>
<dbReference type="SUPFAM" id="SSF55347">
    <property type="entry name" value="Glyceraldehyde-3-phosphate dehydrogenase-like, C-terminal domain"/>
    <property type="match status" value="1"/>
</dbReference>
<dbReference type="GO" id="GO:0000166">
    <property type="term" value="F:nucleotide binding"/>
    <property type="evidence" value="ECO:0007669"/>
    <property type="project" value="InterPro"/>
</dbReference>
<evidence type="ECO:0000313" key="3">
    <source>
        <dbReference type="EMBL" id="WOO40576.1"/>
    </source>
</evidence>
<feature type="domain" description="GFO/IDH/MocA-like oxidoreductase" evidence="2">
    <location>
        <begin position="157"/>
        <end position="228"/>
    </location>
</feature>
<evidence type="ECO:0000259" key="1">
    <source>
        <dbReference type="Pfam" id="PF01408"/>
    </source>
</evidence>
<dbReference type="InterPro" id="IPR036291">
    <property type="entry name" value="NAD(P)-bd_dom_sf"/>
</dbReference>
<dbReference type="PANTHER" id="PTHR43377">
    <property type="entry name" value="BILIVERDIN REDUCTASE A"/>
    <property type="match status" value="1"/>
</dbReference>
<dbReference type="KEGG" id="puo:RZN69_18295"/>
<dbReference type="RefSeq" id="WP_317832682.1">
    <property type="nucleotide sequence ID" value="NZ_CP136920.1"/>
</dbReference>
<dbReference type="Proteomes" id="UP001304300">
    <property type="component" value="Chromosome"/>
</dbReference>
<dbReference type="InterPro" id="IPR051450">
    <property type="entry name" value="Gfo/Idh/MocA_Oxidoreductases"/>
</dbReference>
<dbReference type="SUPFAM" id="SSF51735">
    <property type="entry name" value="NAD(P)-binding Rossmann-fold domains"/>
    <property type="match status" value="1"/>
</dbReference>
<accession>A0AAQ3QSR9</accession>